<dbReference type="Proteomes" id="UP000070475">
    <property type="component" value="Unassembled WGS sequence"/>
</dbReference>
<dbReference type="RefSeq" id="WP_060862519.1">
    <property type="nucleotide sequence ID" value="NZ_LIRB01000144.1"/>
</dbReference>
<protein>
    <submittedName>
        <fullName evidence="1">Uncharacterized protein</fullName>
    </submittedName>
</protein>
<accession>A0A132TN43</accession>
<gene>
    <name evidence="1" type="ORF">AMQ84_24600</name>
</gene>
<dbReference type="PATRIC" id="fig|483937.3.peg.5695"/>
<keyword evidence="2" id="KW-1185">Reference proteome</keyword>
<dbReference type="AlphaFoldDB" id="A0A132TN43"/>
<evidence type="ECO:0000313" key="1">
    <source>
        <dbReference type="EMBL" id="KWX72456.1"/>
    </source>
</evidence>
<sequence length="59" mass="7040">MQFRPEQSPIWLAVRHWSDVAHPLMIGTHRDHRRGGDIIGNIIYENIDILEHHEPQENY</sequence>
<proteinExistence type="predicted"/>
<reference evidence="1 2" key="1">
    <citation type="submission" date="2015-08" db="EMBL/GenBank/DDBJ databases">
        <title>Genomes of Paenibacillus riograndensis.</title>
        <authorList>
            <person name="Sant'Anna F.H."/>
            <person name="Souza R."/>
            <person name="Ambrosini A."/>
            <person name="Bach E."/>
            <person name="Fernandes G."/>
            <person name="Balsanelli E."/>
            <person name="Baura V.A."/>
            <person name="Pedrosa F.O."/>
            <person name="Souza E.M."/>
            <person name="Passaglia L."/>
        </authorList>
    </citation>
    <scope>NUCLEOTIDE SEQUENCE [LARGE SCALE GENOMIC DNA]</scope>
    <source>
        <strain evidence="1 2">CAS34</strain>
    </source>
</reference>
<organism evidence="1 2">
    <name type="scientific">Paenibacillus riograndensis</name>
    <dbReference type="NCBI Taxonomy" id="483937"/>
    <lineage>
        <taxon>Bacteria</taxon>
        <taxon>Bacillati</taxon>
        <taxon>Bacillota</taxon>
        <taxon>Bacilli</taxon>
        <taxon>Bacillales</taxon>
        <taxon>Paenibacillaceae</taxon>
        <taxon>Paenibacillus</taxon>
        <taxon>Paenibacillus sonchi group</taxon>
    </lineage>
</organism>
<evidence type="ECO:0000313" key="2">
    <source>
        <dbReference type="Proteomes" id="UP000070475"/>
    </source>
</evidence>
<comment type="caution">
    <text evidence="1">The sequence shown here is derived from an EMBL/GenBank/DDBJ whole genome shotgun (WGS) entry which is preliminary data.</text>
</comment>
<dbReference type="EMBL" id="LIRB01000144">
    <property type="protein sequence ID" value="KWX72456.1"/>
    <property type="molecule type" value="Genomic_DNA"/>
</dbReference>
<dbReference type="OrthoDB" id="9795222at2"/>
<name>A0A132TN43_9BACL</name>